<accession>A0A511NIG3</accession>
<evidence type="ECO:0000256" key="2">
    <source>
        <dbReference type="ARBA" id="ARBA00022603"/>
    </source>
</evidence>
<feature type="domain" description="MmeI-like helicase spacer" evidence="6">
    <location>
        <begin position="169"/>
        <end position="246"/>
    </location>
</feature>
<gene>
    <name evidence="10" type="primary">yeeA</name>
    <name evidence="10" type="ORF">EB1_23820</name>
</gene>
<evidence type="ECO:0000256" key="3">
    <source>
        <dbReference type="ARBA" id="ARBA00022679"/>
    </source>
</evidence>
<feature type="domain" description="MmeI-like N-terminal" evidence="5">
    <location>
        <begin position="4"/>
        <end position="157"/>
    </location>
</feature>
<dbReference type="Pfam" id="PF20464">
    <property type="entry name" value="MmeI_N"/>
    <property type="match status" value="1"/>
</dbReference>
<evidence type="ECO:0000313" key="11">
    <source>
        <dbReference type="Proteomes" id="UP000321245"/>
    </source>
</evidence>
<dbReference type="GO" id="GO:0009007">
    <property type="term" value="F:site-specific DNA-methyltransferase (adenine-specific) activity"/>
    <property type="evidence" value="ECO:0007669"/>
    <property type="project" value="UniProtKB-EC"/>
</dbReference>
<keyword evidence="2 10" id="KW-0489">Methyltransferase</keyword>
<evidence type="ECO:0000256" key="4">
    <source>
        <dbReference type="ARBA" id="ARBA00047942"/>
    </source>
</evidence>
<dbReference type="GeneID" id="84651375"/>
<dbReference type="InterPro" id="IPR046816">
    <property type="entry name" value="MmeI_Mtase"/>
</dbReference>
<dbReference type="Proteomes" id="UP000321245">
    <property type="component" value="Unassembled WGS sequence"/>
</dbReference>
<dbReference type="InterPro" id="IPR050953">
    <property type="entry name" value="N4_N6_ade-DNA_methylase"/>
</dbReference>
<organism evidence="10 11">
    <name type="scientific">Empedobacter brevis NBRC 14943 = ATCC 43319</name>
    <dbReference type="NCBI Taxonomy" id="1218108"/>
    <lineage>
        <taxon>Bacteria</taxon>
        <taxon>Pseudomonadati</taxon>
        <taxon>Bacteroidota</taxon>
        <taxon>Flavobacteriia</taxon>
        <taxon>Flavobacteriales</taxon>
        <taxon>Weeksellaceae</taxon>
        <taxon>Empedobacter</taxon>
    </lineage>
</organism>
<comment type="caution">
    <text evidence="10">The sequence shown here is derived from an EMBL/GenBank/DDBJ whole genome shotgun (WGS) entry which is preliminary data.</text>
</comment>
<dbReference type="Pfam" id="PF20466">
    <property type="entry name" value="MmeI_TRD"/>
    <property type="match status" value="1"/>
</dbReference>
<feature type="domain" description="MmeI-like DNA-methyltransferase" evidence="9">
    <location>
        <begin position="322"/>
        <end position="583"/>
    </location>
</feature>
<dbReference type="STRING" id="1218108.GCA_000382425_03343"/>
<evidence type="ECO:0000259" key="5">
    <source>
        <dbReference type="Pfam" id="PF20464"/>
    </source>
</evidence>
<dbReference type="Pfam" id="PF20467">
    <property type="entry name" value="MmeI_C"/>
    <property type="match status" value="1"/>
</dbReference>
<keyword evidence="3 10" id="KW-0808">Transferase</keyword>
<dbReference type="SUPFAM" id="SSF53335">
    <property type="entry name" value="S-adenosyl-L-methionine-dependent methyltransferases"/>
    <property type="match status" value="1"/>
</dbReference>
<dbReference type="AlphaFoldDB" id="A0A511NIG3"/>
<comment type="catalytic activity">
    <reaction evidence="4">
        <text>a 2'-deoxyadenosine in DNA + S-adenosyl-L-methionine = an N(6)-methyl-2'-deoxyadenosine in DNA + S-adenosyl-L-homocysteine + H(+)</text>
        <dbReference type="Rhea" id="RHEA:15197"/>
        <dbReference type="Rhea" id="RHEA-COMP:12418"/>
        <dbReference type="Rhea" id="RHEA-COMP:12419"/>
        <dbReference type="ChEBI" id="CHEBI:15378"/>
        <dbReference type="ChEBI" id="CHEBI:57856"/>
        <dbReference type="ChEBI" id="CHEBI:59789"/>
        <dbReference type="ChEBI" id="CHEBI:90615"/>
        <dbReference type="ChEBI" id="CHEBI:90616"/>
        <dbReference type="EC" id="2.1.1.72"/>
    </reaction>
</comment>
<dbReference type="InterPro" id="IPR046817">
    <property type="entry name" value="MmeI_N"/>
</dbReference>
<reference evidence="10 11" key="1">
    <citation type="submission" date="2019-07" db="EMBL/GenBank/DDBJ databases">
        <title>Whole genome shotgun sequence of Empedobacter brevis NBRC 14943.</title>
        <authorList>
            <person name="Hosoyama A."/>
            <person name="Uohara A."/>
            <person name="Ohji S."/>
            <person name="Ichikawa N."/>
        </authorList>
    </citation>
    <scope>NUCLEOTIDE SEQUENCE [LARGE SCALE GENOMIC DNA]</scope>
    <source>
        <strain evidence="10 11">NBRC 14943</strain>
    </source>
</reference>
<dbReference type="Pfam" id="PF20473">
    <property type="entry name" value="MmeI_Mtase"/>
    <property type="match status" value="1"/>
</dbReference>
<dbReference type="Gene3D" id="3.40.50.150">
    <property type="entry name" value="Vaccinia Virus protein VP39"/>
    <property type="match status" value="1"/>
</dbReference>
<dbReference type="PANTHER" id="PTHR33841:SF1">
    <property type="entry name" value="DNA METHYLTRANSFERASE A"/>
    <property type="match status" value="1"/>
</dbReference>
<dbReference type="Pfam" id="PF20465">
    <property type="entry name" value="MmeI_hel"/>
    <property type="match status" value="1"/>
</dbReference>
<evidence type="ECO:0000259" key="6">
    <source>
        <dbReference type="Pfam" id="PF20465"/>
    </source>
</evidence>
<feature type="domain" description="MmeI-like target recognition" evidence="7">
    <location>
        <begin position="600"/>
        <end position="802"/>
    </location>
</feature>
<evidence type="ECO:0000313" key="10">
    <source>
        <dbReference type="EMBL" id="GEM52592.1"/>
    </source>
</evidence>
<evidence type="ECO:0000256" key="1">
    <source>
        <dbReference type="ARBA" id="ARBA00011900"/>
    </source>
</evidence>
<dbReference type="InterPro" id="IPR046820">
    <property type="entry name" value="MmeI_TRD"/>
</dbReference>
<sequence length="896" mass="103367">MKKSEIQQNLHTLSQNIEQENFIYEFLLSFGLSKTTITRLKKGDYNLSKIDGELFYKGKIFFKVEKQANLLNLIDELAKDEKIKKQKPRFIVVTDFKDVLAVDTKLGNNKEFSIEQLGEQTDFFLPLSGAEIYRVSNDNKLDRDAAYKLGELYDILVVDNPHWIAQGSHQLNIFLSRLLFCFFAEDTGIFEVKSIFTESLANNTKKDGSDVDLFLTTLFKKLNTPEGKGSFEPYFDKFPYVNGGLFRDDIQCPKFSTKARQILLDSGELDWSEINPDIFGSMIQAVADPSERNNLGMHYTSVVNILKLIKPLFLDELYDELEKNKGKIKGLEALLNRLGKIKFFDPACGSGNFLIITYKELRNLEIQIIKELLDLNATQRKIYFSEIKLSQFYGIEIKDFAHEMAILSLWLAEHQMNQVFELELLDYGKSNPILPLKESGNITAGNAARVDWEIACPKKENDEIYIIGNPPYLGSRNQDTEQKSDMELVFKKDYKSLDYVSIWFYKGAKYIEEINAQLAFVSTNSICQGLLVALTWPRILTDKLEIGFAYQSFKWINNAKGNAGVTVIIVGLRNYSTNPKYIFTESIAKEVKNINSYLIDGNNIFIGQQNKSISNFPSMNFGNMPADGGNLLFTPDEKEELILNNPLTKKYFKKVIGSTELINGIERWCLWFENEDFDELNKIDELKNIFDKIRVTRNKSSRPKLADIPHLFAQITQNTEKDFIIIPSVSSERRRYIPIDFLSKDNISTNLCMIISDAQPWLFGVLHSKMHMIWVDAVGGKLKTDYRYSAKLCYNTFPFPTLSEKKKETINQYVFAILDERAKYPEKTMAWMYNPETMPSGLKQAHKELDLAIEQIYRLAPFYSDEERLEYLFKLYDEMTTKETLFAKPKKKTTKK</sequence>
<dbReference type="OrthoDB" id="32195at2"/>
<feature type="domain" description="MmeI-like C-terminal" evidence="8">
    <location>
        <begin position="803"/>
        <end position="881"/>
    </location>
</feature>
<dbReference type="InterPro" id="IPR046819">
    <property type="entry name" value="MmeI_hel"/>
</dbReference>
<keyword evidence="11" id="KW-1185">Reference proteome</keyword>
<dbReference type="EMBL" id="BJXC01000017">
    <property type="protein sequence ID" value="GEM52592.1"/>
    <property type="molecule type" value="Genomic_DNA"/>
</dbReference>
<evidence type="ECO:0000259" key="7">
    <source>
        <dbReference type="Pfam" id="PF20466"/>
    </source>
</evidence>
<name>A0A511NIG3_9FLAO</name>
<dbReference type="InterPro" id="IPR029063">
    <property type="entry name" value="SAM-dependent_MTases_sf"/>
</dbReference>
<protein>
    <recommendedName>
        <fullName evidence="1">site-specific DNA-methyltransferase (adenine-specific)</fullName>
        <ecNumber evidence="1">2.1.1.72</ecNumber>
    </recommendedName>
</protein>
<dbReference type="GO" id="GO:0032259">
    <property type="term" value="P:methylation"/>
    <property type="evidence" value="ECO:0007669"/>
    <property type="project" value="UniProtKB-KW"/>
</dbReference>
<proteinExistence type="predicted"/>
<dbReference type="EC" id="2.1.1.72" evidence="1"/>
<dbReference type="PANTHER" id="PTHR33841">
    <property type="entry name" value="DNA METHYLTRANSFERASE YEEA-RELATED"/>
    <property type="match status" value="1"/>
</dbReference>
<evidence type="ECO:0000259" key="8">
    <source>
        <dbReference type="Pfam" id="PF20467"/>
    </source>
</evidence>
<evidence type="ECO:0000259" key="9">
    <source>
        <dbReference type="Pfam" id="PF20473"/>
    </source>
</evidence>
<dbReference type="RefSeq" id="WP_019976812.1">
    <property type="nucleotide sequence ID" value="NZ_BJXC01000017.1"/>
</dbReference>
<dbReference type="InterPro" id="IPR046818">
    <property type="entry name" value="MmeI_C"/>
</dbReference>